<comment type="caution">
    <text evidence="1">The sequence shown here is derived from an EMBL/GenBank/DDBJ whole genome shotgun (WGS) entry which is preliminary data.</text>
</comment>
<organism evidence="1 2">
    <name type="scientific">Protopolystoma xenopodis</name>
    <dbReference type="NCBI Taxonomy" id="117903"/>
    <lineage>
        <taxon>Eukaryota</taxon>
        <taxon>Metazoa</taxon>
        <taxon>Spiralia</taxon>
        <taxon>Lophotrochozoa</taxon>
        <taxon>Platyhelminthes</taxon>
        <taxon>Monogenea</taxon>
        <taxon>Polyopisthocotylea</taxon>
        <taxon>Polystomatidea</taxon>
        <taxon>Polystomatidae</taxon>
        <taxon>Protopolystoma</taxon>
    </lineage>
</organism>
<proteinExistence type="predicted"/>
<sequence>MFPDTSLIKIISIKRIFPLLHRLFIYLADRLIAFARQLWGVQTNHSRLQVSSALHKPSSLCISKASSMLSRTLFWPGQPYARQKCHAEFAEALLDILHLPDYSDKVKATRVSSKTSITTIPQSRCGTSDCLSIADKLGDAGNLMSISMDRVIRTPTDCQVGQDQDKLQIGLTNSDAVVSDGQVSNSVMIAGFQTRLRSTYPNRTRFITGPSLSC</sequence>
<protein>
    <submittedName>
        <fullName evidence="1">Uncharacterized protein</fullName>
    </submittedName>
</protein>
<reference evidence="1" key="1">
    <citation type="submission" date="2018-11" db="EMBL/GenBank/DDBJ databases">
        <authorList>
            <consortium name="Pathogen Informatics"/>
        </authorList>
    </citation>
    <scope>NUCLEOTIDE SEQUENCE</scope>
</reference>
<evidence type="ECO:0000313" key="1">
    <source>
        <dbReference type="EMBL" id="VEL08715.1"/>
    </source>
</evidence>
<dbReference type="EMBL" id="CAAALY010004571">
    <property type="protein sequence ID" value="VEL08715.1"/>
    <property type="molecule type" value="Genomic_DNA"/>
</dbReference>
<dbReference type="AlphaFoldDB" id="A0A3S5A724"/>
<evidence type="ECO:0000313" key="2">
    <source>
        <dbReference type="Proteomes" id="UP000784294"/>
    </source>
</evidence>
<name>A0A3S5A724_9PLAT</name>
<gene>
    <name evidence="1" type="ORF">PXEA_LOCUS2155</name>
</gene>
<keyword evidence="2" id="KW-1185">Reference proteome</keyword>
<dbReference type="Proteomes" id="UP000784294">
    <property type="component" value="Unassembled WGS sequence"/>
</dbReference>
<accession>A0A3S5A724</accession>